<gene>
    <name evidence="1" type="ORF">TIFTF001_048508</name>
</gene>
<evidence type="ECO:0000313" key="1">
    <source>
        <dbReference type="EMBL" id="GMN18684.1"/>
    </source>
</evidence>
<sequence>MAGDFTTFVRRPNYCLKSYGDCGIPFVSFRQYGATNLDSQHGFISNVLQISTREVDCLSVRNYPLEPEAYFAKHSHMKDGIFITVVGDKGNCLSTLRSIVILFVNKQTMNYLASVWLAFRFELEIADRLAIATKAPIAAID</sequence>
<name>A0AA88CUC2_FICCA</name>
<dbReference type="AlphaFoldDB" id="A0AA88CUC2"/>
<proteinExistence type="predicted"/>
<evidence type="ECO:0000313" key="2">
    <source>
        <dbReference type="Proteomes" id="UP001187192"/>
    </source>
</evidence>
<accession>A0AA88CUC2</accession>
<dbReference type="EMBL" id="BTGU01006238">
    <property type="protein sequence ID" value="GMN18684.1"/>
    <property type="molecule type" value="Genomic_DNA"/>
</dbReference>
<organism evidence="1 2">
    <name type="scientific">Ficus carica</name>
    <name type="common">Common fig</name>
    <dbReference type="NCBI Taxonomy" id="3494"/>
    <lineage>
        <taxon>Eukaryota</taxon>
        <taxon>Viridiplantae</taxon>
        <taxon>Streptophyta</taxon>
        <taxon>Embryophyta</taxon>
        <taxon>Tracheophyta</taxon>
        <taxon>Spermatophyta</taxon>
        <taxon>Magnoliopsida</taxon>
        <taxon>eudicotyledons</taxon>
        <taxon>Gunneridae</taxon>
        <taxon>Pentapetalae</taxon>
        <taxon>rosids</taxon>
        <taxon>fabids</taxon>
        <taxon>Rosales</taxon>
        <taxon>Moraceae</taxon>
        <taxon>Ficeae</taxon>
        <taxon>Ficus</taxon>
    </lineage>
</organism>
<keyword evidence="2" id="KW-1185">Reference proteome</keyword>
<reference evidence="1" key="1">
    <citation type="submission" date="2023-07" db="EMBL/GenBank/DDBJ databases">
        <title>draft genome sequence of fig (Ficus carica).</title>
        <authorList>
            <person name="Takahashi T."/>
            <person name="Nishimura K."/>
        </authorList>
    </citation>
    <scope>NUCLEOTIDE SEQUENCE</scope>
</reference>
<dbReference type="Proteomes" id="UP001187192">
    <property type="component" value="Unassembled WGS sequence"/>
</dbReference>
<comment type="caution">
    <text evidence="1">The sequence shown here is derived from an EMBL/GenBank/DDBJ whole genome shotgun (WGS) entry which is preliminary data.</text>
</comment>
<protein>
    <submittedName>
        <fullName evidence="1">Uncharacterized protein</fullName>
    </submittedName>
</protein>